<proteinExistence type="predicted"/>
<protein>
    <submittedName>
        <fullName evidence="1">Uncharacterized protein</fullName>
    </submittedName>
</protein>
<reference evidence="1" key="1">
    <citation type="submission" date="2018-05" db="EMBL/GenBank/DDBJ databases">
        <authorList>
            <person name="Lanie J.A."/>
            <person name="Ng W.-L."/>
            <person name="Kazmierczak K.M."/>
            <person name="Andrzejewski T.M."/>
            <person name="Davidsen T.M."/>
            <person name="Wayne K.J."/>
            <person name="Tettelin H."/>
            <person name="Glass J.I."/>
            <person name="Rusch D."/>
            <person name="Podicherti R."/>
            <person name="Tsui H.-C.T."/>
            <person name="Winkler M.E."/>
        </authorList>
    </citation>
    <scope>NUCLEOTIDE SEQUENCE</scope>
</reference>
<dbReference type="EMBL" id="UINC01208137">
    <property type="protein sequence ID" value="SVE30536.1"/>
    <property type="molecule type" value="Genomic_DNA"/>
</dbReference>
<evidence type="ECO:0000313" key="1">
    <source>
        <dbReference type="EMBL" id="SVE30536.1"/>
    </source>
</evidence>
<feature type="non-terminal residue" evidence="1">
    <location>
        <position position="132"/>
    </location>
</feature>
<dbReference type="AlphaFoldDB" id="A0A383CDS0"/>
<sequence>MLKINQIGVRFAQATLVSAAVIAFTGSVANAGFSTELQDLIKKAGAEGKLHVAWSQSTLDGAAGALKIEAGMNKMFGTNIKISFSPGRSMAAMSGKVRAEVAAGQPATSDTYLGSSPFVLPLIKRKVLVAFP</sequence>
<organism evidence="1">
    <name type="scientific">marine metagenome</name>
    <dbReference type="NCBI Taxonomy" id="408172"/>
    <lineage>
        <taxon>unclassified sequences</taxon>
        <taxon>metagenomes</taxon>
        <taxon>ecological metagenomes</taxon>
    </lineage>
</organism>
<accession>A0A383CDS0</accession>
<name>A0A383CDS0_9ZZZZ</name>
<gene>
    <name evidence="1" type="ORF">METZ01_LOCUS483390</name>
</gene>